<dbReference type="PANTHER" id="PTHR37484">
    <property type="entry name" value="ROD SHAPE-DETERMINING PROTEIN MRED"/>
    <property type="match status" value="1"/>
</dbReference>
<dbReference type="NCBIfam" id="TIGR03426">
    <property type="entry name" value="shape_MreD"/>
    <property type="match status" value="1"/>
</dbReference>
<evidence type="ECO:0000256" key="1">
    <source>
        <dbReference type="ARBA" id="ARBA00004651"/>
    </source>
</evidence>
<proteinExistence type="inferred from homology"/>
<keyword evidence="6 9" id="KW-1133">Transmembrane helix</keyword>
<evidence type="ECO:0000256" key="8">
    <source>
        <dbReference type="PIRNR" id="PIRNR018472"/>
    </source>
</evidence>
<evidence type="ECO:0000256" key="3">
    <source>
        <dbReference type="ARBA" id="ARBA00022475"/>
    </source>
</evidence>
<dbReference type="EMBL" id="AEVO01000046">
    <property type="protein sequence ID" value="EFY07212.1"/>
    <property type="molecule type" value="Genomic_DNA"/>
</dbReference>
<comment type="similarity">
    <text evidence="2 8">Belongs to the MreD family.</text>
</comment>
<evidence type="ECO:0000313" key="10">
    <source>
        <dbReference type="EMBL" id="EFY07212.1"/>
    </source>
</evidence>
<keyword evidence="3 8" id="KW-1003">Cell membrane</keyword>
<dbReference type="PANTHER" id="PTHR37484:SF1">
    <property type="entry name" value="ROD SHAPE-DETERMINING PROTEIN MRED"/>
    <property type="match status" value="1"/>
</dbReference>
<name>E8LJT9_SUCHY</name>
<dbReference type="PIRSF" id="PIRSF018472">
    <property type="entry name" value="MreD_proteobac"/>
    <property type="match status" value="1"/>
</dbReference>
<dbReference type="GO" id="GO:0005886">
    <property type="term" value="C:plasma membrane"/>
    <property type="evidence" value="ECO:0007669"/>
    <property type="project" value="UniProtKB-SubCell"/>
</dbReference>
<evidence type="ECO:0000256" key="7">
    <source>
        <dbReference type="ARBA" id="ARBA00023136"/>
    </source>
</evidence>
<dbReference type="Proteomes" id="UP000018458">
    <property type="component" value="Unassembled WGS sequence"/>
</dbReference>
<evidence type="ECO:0000256" key="2">
    <source>
        <dbReference type="ARBA" id="ARBA00007776"/>
    </source>
</evidence>
<keyword evidence="11" id="KW-1185">Reference proteome</keyword>
<organism evidence="10 11">
    <name type="scientific">Succinatimonas hippei (strain DSM 22608 / JCM 16073 / KCTC 15190 / YIT 12066)</name>
    <dbReference type="NCBI Taxonomy" id="762983"/>
    <lineage>
        <taxon>Bacteria</taxon>
        <taxon>Pseudomonadati</taxon>
        <taxon>Pseudomonadota</taxon>
        <taxon>Gammaproteobacteria</taxon>
        <taxon>Aeromonadales</taxon>
        <taxon>Succinivibrionaceae</taxon>
        <taxon>Succinatimonas</taxon>
    </lineage>
</organism>
<feature type="transmembrane region" description="Helical" evidence="9">
    <location>
        <begin position="102"/>
        <end position="124"/>
    </location>
</feature>
<feature type="transmembrane region" description="Helical" evidence="9">
    <location>
        <begin position="136"/>
        <end position="155"/>
    </location>
</feature>
<protein>
    <recommendedName>
        <fullName evidence="8">Rod shape-determining protein MreD</fullName>
    </recommendedName>
</protein>
<dbReference type="Pfam" id="PF04093">
    <property type="entry name" value="MreD"/>
    <property type="match status" value="1"/>
</dbReference>
<dbReference type="GO" id="GO:0008360">
    <property type="term" value="P:regulation of cell shape"/>
    <property type="evidence" value="ECO:0007669"/>
    <property type="project" value="UniProtKB-UniRule"/>
</dbReference>
<evidence type="ECO:0000313" key="11">
    <source>
        <dbReference type="Proteomes" id="UP000018458"/>
    </source>
</evidence>
<evidence type="ECO:0000256" key="5">
    <source>
        <dbReference type="ARBA" id="ARBA00022960"/>
    </source>
</evidence>
<gene>
    <name evidence="10" type="primary">mreD</name>
    <name evidence="10" type="ORF">HMPREF9444_00974</name>
</gene>
<evidence type="ECO:0000256" key="4">
    <source>
        <dbReference type="ARBA" id="ARBA00022692"/>
    </source>
</evidence>
<comment type="subcellular location">
    <subcellularLocation>
        <location evidence="8">Cell inner membrane</location>
    </subcellularLocation>
    <subcellularLocation>
        <location evidence="1">Cell membrane</location>
        <topology evidence="1">Multi-pass membrane protein</topology>
    </subcellularLocation>
</comment>
<evidence type="ECO:0000256" key="6">
    <source>
        <dbReference type="ARBA" id="ARBA00022989"/>
    </source>
</evidence>
<dbReference type="OrthoDB" id="6647425at2"/>
<keyword evidence="4 9" id="KW-0812">Transmembrane</keyword>
<dbReference type="AlphaFoldDB" id="E8LJT9"/>
<feature type="transmembrane region" description="Helical" evidence="9">
    <location>
        <begin position="12"/>
        <end position="32"/>
    </location>
</feature>
<dbReference type="STRING" id="762983.HMPREF9444_00974"/>
<keyword evidence="7 8" id="KW-0472">Membrane</keyword>
<accession>E8LJT9</accession>
<sequence>MDKKKAPKHSSYLVFGFSVFTALFLEIVNFPAEIEMFRPDFLALVLIYFAFFDPQRINIGLAWICGLFLDLLTGAPLAINALICASQVFIIHTQFRRFSNYVIYQQAIIIGLVNIIAHVVAYWLEHLLGAGNYHVNFIGTAIATTIAWMFIALLLKFLCKKFAVVPFGAEQED</sequence>
<dbReference type="InterPro" id="IPR026034">
    <property type="entry name" value="MreD_proteobac"/>
</dbReference>
<comment type="caution">
    <text evidence="10">The sequence shown here is derived from an EMBL/GenBank/DDBJ whole genome shotgun (WGS) entry which is preliminary data.</text>
</comment>
<reference evidence="10 11" key="1">
    <citation type="submission" date="2011-01" db="EMBL/GenBank/DDBJ databases">
        <authorList>
            <person name="Weinstock G."/>
            <person name="Sodergren E."/>
            <person name="Clifton S."/>
            <person name="Fulton L."/>
            <person name="Fulton B."/>
            <person name="Courtney L."/>
            <person name="Fronick C."/>
            <person name="Harrison M."/>
            <person name="Strong C."/>
            <person name="Farmer C."/>
            <person name="Delahaunty K."/>
            <person name="Markovic C."/>
            <person name="Hall O."/>
            <person name="Minx P."/>
            <person name="Tomlinson C."/>
            <person name="Mitreva M."/>
            <person name="Hou S."/>
            <person name="Chen J."/>
            <person name="Wollam A."/>
            <person name="Pepin K.H."/>
            <person name="Johnson M."/>
            <person name="Bhonagiri V."/>
            <person name="Zhang X."/>
            <person name="Suruliraj S."/>
            <person name="Warren W."/>
            <person name="Chinwalla A."/>
            <person name="Mardis E.R."/>
            <person name="Wilson R.K."/>
        </authorList>
    </citation>
    <scope>NUCLEOTIDE SEQUENCE [LARGE SCALE GENOMIC DNA]</scope>
    <source>
        <strain evidence="11">DSM 22608 / JCM 16073 / KCTC 15190 / YIT 12066</strain>
    </source>
</reference>
<dbReference type="HOGENOM" id="CLU_119315_0_0_6"/>
<keyword evidence="5 8" id="KW-0133">Cell shape</keyword>
<dbReference type="InterPro" id="IPR007227">
    <property type="entry name" value="Cell_shape_determining_MreD"/>
</dbReference>
<evidence type="ECO:0000256" key="9">
    <source>
        <dbReference type="SAM" id="Phobius"/>
    </source>
</evidence>
<feature type="transmembrane region" description="Helical" evidence="9">
    <location>
        <begin position="61"/>
        <end position="90"/>
    </location>
</feature>
<dbReference type="RefSeq" id="WP_009143177.1">
    <property type="nucleotide sequence ID" value="NZ_GL830983.1"/>
</dbReference>
<comment type="function">
    <text evidence="8">Involved in formation of the rod shape of the cell. May also contribute to regulation of formation of penicillin-binding proteins.</text>
</comment>
<dbReference type="eggNOG" id="COG2891">
    <property type="taxonomic scope" value="Bacteria"/>
</dbReference>
<keyword evidence="8" id="KW-0997">Cell inner membrane</keyword>